<dbReference type="Proteomes" id="UP001203852">
    <property type="component" value="Unassembled WGS sequence"/>
</dbReference>
<feature type="transmembrane region" description="Helical" evidence="6">
    <location>
        <begin position="20"/>
        <end position="44"/>
    </location>
</feature>
<dbReference type="PRINTS" id="PR00463">
    <property type="entry name" value="EP450I"/>
</dbReference>
<comment type="similarity">
    <text evidence="1">Belongs to the cytochrome P450 family.</text>
</comment>
<dbReference type="PRINTS" id="PR00385">
    <property type="entry name" value="P450"/>
</dbReference>
<evidence type="ECO:0000256" key="2">
    <source>
        <dbReference type="ARBA" id="ARBA00022723"/>
    </source>
</evidence>
<gene>
    <name evidence="7" type="ORF">EDD36DRAFT_485088</name>
</gene>
<dbReference type="GO" id="GO:0005506">
    <property type="term" value="F:iron ion binding"/>
    <property type="evidence" value="ECO:0007669"/>
    <property type="project" value="InterPro"/>
</dbReference>
<dbReference type="Pfam" id="PF00067">
    <property type="entry name" value="p450"/>
    <property type="match status" value="1"/>
</dbReference>
<sequence>MPDFQLGSYKPALLASRRFSWTLLPPALGSLALILLLVVVVDYVRMLQQRRKLPPGPFPFPLIGNHLAIPKVKPWLAWEKWAAHYNDPLLTLWVGRKPTIIVNDAWSASDLLEKRDKLYSSRPHIIVMGDMLNQTETNQTCAVYGDHWRLHRRLTHTVVGSQAVRGHYSVQANESKILTRNLMDDATTYVMSIERYSISVVSIIGWGRRIDRMNDYIAQTALKFMESVDYIVPGAFWMESIPQLARLPSWIYPLPSAIFNGAKHTQRYFYQLSKEAAQKPGDNFAKTIIKGQQEYGLADEDVAGLTANLIGGGVDTTSSSIITTILAMCAFPEAQREAHEELDRVVGRDRSPALSDETSLPYISAIVEEALRWRTVTVLGGIPHAPTHDDVYRGFHIPAGTPIIGNVWAIHRHPREFPDPDVFRPERFLNGPERRPYPNKKGHNAFGWGRRQCSGQPLAQQGLLLTIARLLWAFDMKPGLDESGNQVRLDVFAYTKSENMRPEPFPARFTPRSEKIAEIIRDEAERAREALRIYDGETKLTMENVP</sequence>
<proteinExistence type="inferred from homology"/>
<keyword evidence="8" id="KW-1185">Reference proteome</keyword>
<comment type="cofactor">
    <cofactor evidence="5">
        <name>heme</name>
        <dbReference type="ChEBI" id="CHEBI:30413"/>
    </cofactor>
</comment>
<comment type="caution">
    <text evidence="7">The sequence shown here is derived from an EMBL/GenBank/DDBJ whole genome shotgun (WGS) entry which is preliminary data.</text>
</comment>
<dbReference type="GO" id="GO:0016705">
    <property type="term" value="F:oxidoreductase activity, acting on paired donors, with incorporation or reduction of molecular oxygen"/>
    <property type="evidence" value="ECO:0007669"/>
    <property type="project" value="InterPro"/>
</dbReference>
<dbReference type="EMBL" id="MU404352">
    <property type="protein sequence ID" value="KAI1614688.1"/>
    <property type="molecule type" value="Genomic_DNA"/>
</dbReference>
<keyword evidence="6" id="KW-0812">Transmembrane</keyword>
<evidence type="ECO:0000256" key="5">
    <source>
        <dbReference type="PIRSR" id="PIRSR602401-1"/>
    </source>
</evidence>
<organism evidence="7 8">
    <name type="scientific">Exophiala viscosa</name>
    <dbReference type="NCBI Taxonomy" id="2486360"/>
    <lineage>
        <taxon>Eukaryota</taxon>
        <taxon>Fungi</taxon>
        <taxon>Dikarya</taxon>
        <taxon>Ascomycota</taxon>
        <taxon>Pezizomycotina</taxon>
        <taxon>Eurotiomycetes</taxon>
        <taxon>Chaetothyriomycetidae</taxon>
        <taxon>Chaetothyriales</taxon>
        <taxon>Herpotrichiellaceae</taxon>
        <taxon>Exophiala</taxon>
    </lineage>
</organism>
<evidence type="ECO:0000256" key="3">
    <source>
        <dbReference type="ARBA" id="ARBA00023002"/>
    </source>
</evidence>
<dbReference type="CDD" id="cd11065">
    <property type="entry name" value="CYP64-like"/>
    <property type="match status" value="1"/>
</dbReference>
<dbReference type="PANTHER" id="PTHR46300">
    <property type="entry name" value="P450, PUTATIVE (EUROFUNG)-RELATED-RELATED"/>
    <property type="match status" value="1"/>
</dbReference>
<evidence type="ECO:0000313" key="8">
    <source>
        <dbReference type="Proteomes" id="UP001203852"/>
    </source>
</evidence>
<evidence type="ECO:0000256" key="4">
    <source>
        <dbReference type="ARBA" id="ARBA00023004"/>
    </source>
</evidence>
<keyword evidence="5" id="KW-0349">Heme</keyword>
<keyword evidence="4 5" id="KW-0408">Iron</keyword>
<dbReference type="InterPro" id="IPR001128">
    <property type="entry name" value="Cyt_P450"/>
</dbReference>
<dbReference type="AlphaFoldDB" id="A0AAN6E0E7"/>
<dbReference type="PANTHER" id="PTHR46300:SF4">
    <property type="entry name" value="CYTOCHROME P450 98A3"/>
    <property type="match status" value="1"/>
</dbReference>
<dbReference type="InterPro" id="IPR036396">
    <property type="entry name" value="Cyt_P450_sf"/>
</dbReference>
<evidence type="ECO:0000256" key="1">
    <source>
        <dbReference type="ARBA" id="ARBA00010617"/>
    </source>
</evidence>
<evidence type="ECO:0000256" key="6">
    <source>
        <dbReference type="SAM" id="Phobius"/>
    </source>
</evidence>
<dbReference type="InterPro" id="IPR002401">
    <property type="entry name" value="Cyt_P450_E_grp-I"/>
</dbReference>
<name>A0AAN6E0E7_9EURO</name>
<dbReference type="Gene3D" id="1.10.630.10">
    <property type="entry name" value="Cytochrome P450"/>
    <property type="match status" value="1"/>
</dbReference>
<keyword evidence="6" id="KW-0472">Membrane</keyword>
<dbReference type="GO" id="GO:0020037">
    <property type="term" value="F:heme binding"/>
    <property type="evidence" value="ECO:0007669"/>
    <property type="project" value="InterPro"/>
</dbReference>
<keyword evidence="6" id="KW-1133">Transmembrane helix</keyword>
<dbReference type="SUPFAM" id="SSF48264">
    <property type="entry name" value="Cytochrome P450"/>
    <property type="match status" value="1"/>
</dbReference>
<keyword evidence="2 5" id="KW-0479">Metal-binding</keyword>
<dbReference type="GO" id="GO:0004497">
    <property type="term" value="F:monooxygenase activity"/>
    <property type="evidence" value="ECO:0007669"/>
    <property type="project" value="InterPro"/>
</dbReference>
<keyword evidence="3" id="KW-0560">Oxidoreductase</keyword>
<reference evidence="7" key="1">
    <citation type="journal article" date="2022" name="bioRxiv">
        <title>Deciphering the potential niche of two novel black yeast fungi from a biological soil crust based on their genomes, phenotypes, and melanin regulation.</title>
        <authorList>
            <consortium name="DOE Joint Genome Institute"/>
            <person name="Carr E.C."/>
            <person name="Barton Q."/>
            <person name="Grambo S."/>
            <person name="Sullivan M."/>
            <person name="Renfro C.M."/>
            <person name="Kuo A."/>
            <person name="Pangilinan J."/>
            <person name="Lipzen A."/>
            <person name="Keymanesh K."/>
            <person name="Savage E."/>
            <person name="Barry K."/>
            <person name="Grigoriev I.V."/>
            <person name="Riekhof W.R."/>
            <person name="Harris S.S."/>
        </authorList>
    </citation>
    <scope>NUCLEOTIDE SEQUENCE</scope>
    <source>
        <strain evidence="7">JF 03-4F</strain>
    </source>
</reference>
<dbReference type="InterPro" id="IPR050364">
    <property type="entry name" value="Cytochrome_P450_fung"/>
</dbReference>
<evidence type="ECO:0000313" key="7">
    <source>
        <dbReference type="EMBL" id="KAI1614688.1"/>
    </source>
</evidence>
<accession>A0AAN6E0E7</accession>
<feature type="binding site" description="axial binding residue" evidence="5">
    <location>
        <position position="453"/>
    </location>
    <ligand>
        <name>heme</name>
        <dbReference type="ChEBI" id="CHEBI:30413"/>
    </ligand>
    <ligandPart>
        <name>Fe</name>
        <dbReference type="ChEBI" id="CHEBI:18248"/>
    </ligandPart>
</feature>
<protein>
    <submittedName>
        <fullName evidence="7">Cytochrome P450</fullName>
    </submittedName>
</protein>